<name>A0A1G7GKB7_9SPHI</name>
<evidence type="ECO:0000313" key="2">
    <source>
        <dbReference type="Proteomes" id="UP000199072"/>
    </source>
</evidence>
<evidence type="ECO:0000313" key="1">
    <source>
        <dbReference type="EMBL" id="SDE88592.1"/>
    </source>
</evidence>
<organism evidence="1 2">
    <name type="scientific">Mucilaginibacter pineti</name>
    <dbReference type="NCBI Taxonomy" id="1391627"/>
    <lineage>
        <taxon>Bacteria</taxon>
        <taxon>Pseudomonadati</taxon>
        <taxon>Bacteroidota</taxon>
        <taxon>Sphingobacteriia</taxon>
        <taxon>Sphingobacteriales</taxon>
        <taxon>Sphingobacteriaceae</taxon>
        <taxon>Mucilaginibacter</taxon>
    </lineage>
</organism>
<dbReference type="EMBL" id="FNAI01000010">
    <property type="protein sequence ID" value="SDE88592.1"/>
    <property type="molecule type" value="Genomic_DNA"/>
</dbReference>
<gene>
    <name evidence="1" type="ORF">SAMN05216464_110185</name>
</gene>
<proteinExistence type="predicted"/>
<dbReference type="Proteomes" id="UP000199072">
    <property type="component" value="Unassembled WGS sequence"/>
</dbReference>
<dbReference type="STRING" id="1391627.SAMN05216464_110185"/>
<dbReference type="AlphaFoldDB" id="A0A1G7GKB7"/>
<sequence length="96" mass="10531">MDGLAALAVFFNKASKDARIGIAHIGLFVTLLQLLSEQDSEGPLVTYSGTVMQVAKISSSATYHKLMRELDAYGYIKYNPSYYKGRGSCIYLSPSQ</sequence>
<reference evidence="1 2" key="1">
    <citation type="submission" date="2016-10" db="EMBL/GenBank/DDBJ databases">
        <authorList>
            <person name="de Groot N.N."/>
        </authorList>
    </citation>
    <scope>NUCLEOTIDE SEQUENCE [LARGE SCALE GENOMIC DNA]</scope>
    <source>
        <strain evidence="1 2">47C3B</strain>
    </source>
</reference>
<protein>
    <submittedName>
        <fullName evidence="1">Uncharacterized protein</fullName>
    </submittedName>
</protein>
<keyword evidence="2" id="KW-1185">Reference proteome</keyword>
<accession>A0A1G7GKB7</accession>